<evidence type="ECO:0000256" key="1">
    <source>
        <dbReference type="SAM" id="Phobius"/>
    </source>
</evidence>
<dbReference type="RefSeq" id="XP_022400189.1">
    <property type="nucleotide sequence ID" value="XM_022545244.1"/>
</dbReference>
<keyword evidence="1" id="KW-1133">Transmembrane helix</keyword>
<keyword evidence="1" id="KW-0472">Membrane</keyword>
<dbReference type="EMBL" id="KV878899">
    <property type="protein sequence ID" value="OJJ83491.1"/>
    <property type="molecule type" value="Genomic_DNA"/>
</dbReference>
<keyword evidence="1" id="KW-0812">Transmembrane</keyword>
<feature type="transmembrane region" description="Helical" evidence="1">
    <location>
        <begin position="58"/>
        <end position="77"/>
    </location>
</feature>
<reference evidence="3" key="1">
    <citation type="journal article" date="2017" name="Genome Biol.">
        <title>Comparative genomics reveals high biological diversity and specific adaptations in the industrially and medically important fungal genus Aspergillus.</title>
        <authorList>
            <person name="de Vries R.P."/>
            <person name="Riley R."/>
            <person name="Wiebenga A."/>
            <person name="Aguilar-Osorio G."/>
            <person name="Amillis S."/>
            <person name="Uchima C.A."/>
            <person name="Anderluh G."/>
            <person name="Asadollahi M."/>
            <person name="Askin M."/>
            <person name="Barry K."/>
            <person name="Battaglia E."/>
            <person name="Bayram O."/>
            <person name="Benocci T."/>
            <person name="Braus-Stromeyer S.A."/>
            <person name="Caldana C."/>
            <person name="Canovas D."/>
            <person name="Cerqueira G.C."/>
            <person name="Chen F."/>
            <person name="Chen W."/>
            <person name="Choi C."/>
            <person name="Clum A."/>
            <person name="Dos Santos R.A."/>
            <person name="Damasio A.R."/>
            <person name="Diallinas G."/>
            <person name="Emri T."/>
            <person name="Fekete E."/>
            <person name="Flipphi M."/>
            <person name="Freyberg S."/>
            <person name="Gallo A."/>
            <person name="Gournas C."/>
            <person name="Habgood R."/>
            <person name="Hainaut M."/>
            <person name="Harispe M.L."/>
            <person name="Henrissat B."/>
            <person name="Hilden K.S."/>
            <person name="Hope R."/>
            <person name="Hossain A."/>
            <person name="Karabika E."/>
            <person name="Karaffa L."/>
            <person name="Karanyi Z."/>
            <person name="Krasevec N."/>
            <person name="Kuo A."/>
            <person name="Kusch H."/>
            <person name="LaButti K."/>
            <person name="Lagendijk E.L."/>
            <person name="Lapidus A."/>
            <person name="Levasseur A."/>
            <person name="Lindquist E."/>
            <person name="Lipzen A."/>
            <person name="Logrieco A.F."/>
            <person name="MacCabe A."/>
            <person name="Maekelae M.R."/>
            <person name="Malavazi I."/>
            <person name="Melin P."/>
            <person name="Meyer V."/>
            <person name="Mielnichuk N."/>
            <person name="Miskei M."/>
            <person name="Molnar A.P."/>
            <person name="Mule G."/>
            <person name="Ngan C.Y."/>
            <person name="Orejas M."/>
            <person name="Orosz E."/>
            <person name="Ouedraogo J.P."/>
            <person name="Overkamp K.M."/>
            <person name="Park H.-S."/>
            <person name="Perrone G."/>
            <person name="Piumi F."/>
            <person name="Punt P.J."/>
            <person name="Ram A.F."/>
            <person name="Ramon A."/>
            <person name="Rauscher S."/>
            <person name="Record E."/>
            <person name="Riano-Pachon D.M."/>
            <person name="Robert V."/>
            <person name="Roehrig J."/>
            <person name="Ruller R."/>
            <person name="Salamov A."/>
            <person name="Salih N.S."/>
            <person name="Samson R.A."/>
            <person name="Sandor E."/>
            <person name="Sanguinetti M."/>
            <person name="Schuetze T."/>
            <person name="Sepcic K."/>
            <person name="Shelest E."/>
            <person name="Sherlock G."/>
            <person name="Sophianopoulou V."/>
            <person name="Squina F.M."/>
            <person name="Sun H."/>
            <person name="Susca A."/>
            <person name="Todd R.B."/>
            <person name="Tsang A."/>
            <person name="Unkles S.E."/>
            <person name="van de Wiele N."/>
            <person name="van Rossen-Uffink D."/>
            <person name="Oliveira J.V."/>
            <person name="Vesth T.C."/>
            <person name="Visser J."/>
            <person name="Yu J.-H."/>
            <person name="Zhou M."/>
            <person name="Andersen M.R."/>
            <person name="Archer D.B."/>
            <person name="Baker S.E."/>
            <person name="Benoit I."/>
            <person name="Brakhage A.A."/>
            <person name="Braus G.H."/>
            <person name="Fischer R."/>
            <person name="Frisvad J.C."/>
            <person name="Goldman G.H."/>
            <person name="Houbraken J."/>
            <person name="Oakley B."/>
            <person name="Pocsi I."/>
            <person name="Scazzocchio C."/>
            <person name="Seiboth B."/>
            <person name="vanKuyk P.A."/>
            <person name="Wortman J."/>
            <person name="Dyer P.S."/>
            <person name="Grigoriev I.V."/>
        </authorList>
    </citation>
    <scope>NUCLEOTIDE SEQUENCE [LARGE SCALE GENOMIC DNA]</scope>
    <source>
        <strain evidence="3">CBS 516.65</strain>
    </source>
</reference>
<dbReference type="OrthoDB" id="10556857at2759"/>
<gene>
    <name evidence="2" type="ORF">ASPGLDRAFT_406451</name>
</gene>
<keyword evidence="3" id="KW-1185">Reference proteome</keyword>
<sequence>MDLARPLVDHAFLSFCLSVSRYICIDWDSMASGVRGRFDEAQKAQRRFFIVFYMKDLLAWRGGVVQLYFPILCYIFIKSWSLTS</sequence>
<proteinExistence type="predicted"/>
<protein>
    <submittedName>
        <fullName evidence="2">Uncharacterized protein</fullName>
    </submittedName>
</protein>
<dbReference type="Proteomes" id="UP000184300">
    <property type="component" value="Unassembled WGS sequence"/>
</dbReference>
<name>A0A1L9VHT4_ASPGL</name>
<dbReference type="AlphaFoldDB" id="A0A1L9VHT4"/>
<dbReference type="VEuPathDB" id="FungiDB:ASPGLDRAFT_406451"/>
<evidence type="ECO:0000313" key="2">
    <source>
        <dbReference type="EMBL" id="OJJ83491.1"/>
    </source>
</evidence>
<accession>A0A1L9VHT4</accession>
<dbReference type="GeneID" id="34461505"/>
<organism evidence="2 3">
    <name type="scientific">Aspergillus glaucus CBS 516.65</name>
    <dbReference type="NCBI Taxonomy" id="1160497"/>
    <lineage>
        <taxon>Eukaryota</taxon>
        <taxon>Fungi</taxon>
        <taxon>Dikarya</taxon>
        <taxon>Ascomycota</taxon>
        <taxon>Pezizomycotina</taxon>
        <taxon>Eurotiomycetes</taxon>
        <taxon>Eurotiomycetidae</taxon>
        <taxon>Eurotiales</taxon>
        <taxon>Aspergillaceae</taxon>
        <taxon>Aspergillus</taxon>
        <taxon>Aspergillus subgen. Aspergillus</taxon>
    </lineage>
</organism>
<evidence type="ECO:0000313" key="3">
    <source>
        <dbReference type="Proteomes" id="UP000184300"/>
    </source>
</evidence>